<dbReference type="InterPro" id="IPR001404">
    <property type="entry name" value="Hsp90_fam"/>
</dbReference>
<reference evidence="5 6" key="1">
    <citation type="journal article" date="2024" name="G3 (Bethesda)">
        <title>Genome assembly of Hibiscus sabdariffa L. provides insights into metabolisms of medicinal natural products.</title>
        <authorList>
            <person name="Kim T."/>
        </authorList>
    </citation>
    <scope>NUCLEOTIDE SEQUENCE [LARGE SCALE GENOMIC DNA]</scope>
    <source>
        <strain evidence="5">TK-2024</strain>
        <tissue evidence="5">Old leaves</tissue>
    </source>
</reference>
<dbReference type="PRINTS" id="PR00775">
    <property type="entry name" value="HEATSHOCK90"/>
</dbReference>
<keyword evidence="2" id="KW-0547">Nucleotide-binding</keyword>
<dbReference type="PANTHER" id="PTHR11528">
    <property type="entry name" value="HEAT SHOCK PROTEIN 90 FAMILY MEMBER"/>
    <property type="match status" value="1"/>
</dbReference>
<evidence type="ECO:0000256" key="1">
    <source>
        <dbReference type="ARBA" id="ARBA00008239"/>
    </source>
</evidence>
<dbReference type="InterPro" id="IPR020575">
    <property type="entry name" value="Hsp90_N"/>
</dbReference>
<organism evidence="5 6">
    <name type="scientific">Hibiscus sabdariffa</name>
    <name type="common">roselle</name>
    <dbReference type="NCBI Taxonomy" id="183260"/>
    <lineage>
        <taxon>Eukaryota</taxon>
        <taxon>Viridiplantae</taxon>
        <taxon>Streptophyta</taxon>
        <taxon>Embryophyta</taxon>
        <taxon>Tracheophyta</taxon>
        <taxon>Spermatophyta</taxon>
        <taxon>Magnoliopsida</taxon>
        <taxon>eudicotyledons</taxon>
        <taxon>Gunneridae</taxon>
        <taxon>Pentapetalae</taxon>
        <taxon>rosids</taxon>
        <taxon>malvids</taxon>
        <taxon>Malvales</taxon>
        <taxon>Malvaceae</taxon>
        <taxon>Malvoideae</taxon>
        <taxon>Hibiscus</taxon>
    </lineage>
</organism>
<dbReference type="EMBL" id="JBBPBM010000004">
    <property type="protein sequence ID" value="KAK8588862.1"/>
    <property type="molecule type" value="Genomic_DNA"/>
</dbReference>
<proteinExistence type="inferred from homology"/>
<accession>A0ABR2FXE0</accession>
<evidence type="ECO:0000256" key="3">
    <source>
        <dbReference type="ARBA" id="ARBA00022840"/>
    </source>
</evidence>
<evidence type="ECO:0000256" key="4">
    <source>
        <dbReference type="ARBA" id="ARBA00023186"/>
    </source>
</evidence>
<keyword evidence="3" id="KW-0067">ATP-binding</keyword>
<comment type="caution">
    <text evidence="5">The sequence shown here is derived from an EMBL/GenBank/DDBJ whole genome shotgun (WGS) entry which is preliminary data.</text>
</comment>
<protein>
    <submittedName>
        <fullName evidence="5">Uncharacterized protein</fullName>
    </submittedName>
</protein>
<evidence type="ECO:0000313" key="6">
    <source>
        <dbReference type="Proteomes" id="UP001472677"/>
    </source>
</evidence>
<evidence type="ECO:0000313" key="5">
    <source>
        <dbReference type="EMBL" id="KAK8588862.1"/>
    </source>
</evidence>
<comment type="similarity">
    <text evidence="1">Belongs to the heat shock protein 90 family.</text>
</comment>
<dbReference type="Gene3D" id="3.30.565.10">
    <property type="entry name" value="Histidine kinase-like ATPase, C-terminal domain"/>
    <property type="match status" value="1"/>
</dbReference>
<dbReference type="Proteomes" id="UP001472677">
    <property type="component" value="Unassembled WGS sequence"/>
</dbReference>
<dbReference type="SUPFAM" id="SSF55874">
    <property type="entry name" value="ATPase domain of HSP90 chaperone/DNA topoisomerase II/histidine kinase"/>
    <property type="match status" value="1"/>
</dbReference>
<gene>
    <name evidence="5" type="ORF">V6N12_023274</name>
</gene>
<keyword evidence="6" id="KW-1185">Reference proteome</keyword>
<keyword evidence="4" id="KW-0143">Chaperone</keyword>
<sequence>MPKVYRWFGCGFCQNYCCENNFSSLCGGKLDSRTKANLLNKLETNARPGTKEFMEALVVDVQVSMIGQLGAYFYLLWLVIEKVIVTTKHNVDEQYVRESQVIWSFSVTRDTSEG</sequence>
<evidence type="ECO:0000256" key="2">
    <source>
        <dbReference type="ARBA" id="ARBA00022741"/>
    </source>
</evidence>
<name>A0ABR2FXE0_9ROSI</name>
<dbReference type="InterPro" id="IPR036890">
    <property type="entry name" value="HATPase_C_sf"/>
</dbReference>